<dbReference type="Pfam" id="PF01554">
    <property type="entry name" value="MatE"/>
    <property type="match status" value="2"/>
</dbReference>
<evidence type="ECO:0000256" key="7">
    <source>
        <dbReference type="ARBA" id="ARBA00023136"/>
    </source>
</evidence>
<feature type="transmembrane region" description="Helical" evidence="8">
    <location>
        <begin position="99"/>
        <end position="124"/>
    </location>
</feature>
<dbReference type="PANTHER" id="PTHR42893:SF46">
    <property type="entry name" value="PROTEIN DETOXIFICATION 44, CHLOROPLASTIC"/>
    <property type="match status" value="1"/>
</dbReference>
<gene>
    <name evidence="9" type="ORF">SAMN05443287_101263</name>
</gene>
<evidence type="ECO:0000256" key="3">
    <source>
        <dbReference type="ARBA" id="ARBA00022448"/>
    </source>
</evidence>
<dbReference type="GO" id="GO:0015297">
    <property type="term" value="F:antiporter activity"/>
    <property type="evidence" value="ECO:0007669"/>
    <property type="project" value="InterPro"/>
</dbReference>
<evidence type="ECO:0000313" key="10">
    <source>
        <dbReference type="Proteomes" id="UP000198707"/>
    </source>
</evidence>
<name>A0A1H6RIF0_9ACTN</name>
<dbReference type="InterPro" id="IPR048279">
    <property type="entry name" value="MdtK-like"/>
</dbReference>
<dbReference type="PANTHER" id="PTHR42893">
    <property type="entry name" value="PROTEIN DETOXIFICATION 44, CHLOROPLASTIC-RELATED"/>
    <property type="match status" value="1"/>
</dbReference>
<dbReference type="GO" id="GO:0005886">
    <property type="term" value="C:plasma membrane"/>
    <property type="evidence" value="ECO:0007669"/>
    <property type="project" value="UniProtKB-SubCell"/>
</dbReference>
<feature type="transmembrane region" description="Helical" evidence="8">
    <location>
        <begin position="192"/>
        <end position="217"/>
    </location>
</feature>
<evidence type="ECO:0000313" key="9">
    <source>
        <dbReference type="EMBL" id="SEI55581.1"/>
    </source>
</evidence>
<keyword evidence="10" id="KW-1185">Reference proteome</keyword>
<proteinExistence type="inferred from homology"/>
<evidence type="ECO:0000256" key="4">
    <source>
        <dbReference type="ARBA" id="ARBA00022475"/>
    </source>
</evidence>
<feature type="transmembrane region" description="Helical" evidence="8">
    <location>
        <begin position="238"/>
        <end position="261"/>
    </location>
</feature>
<sequence>MNRSTVATDRVASPRRIAALALPALVVLAAEPLYVLVDTAVVGHLGRVPLAAVAVGGTVMTLTAWLGTVVAYGTTGRAARRYGAGDRAAAVAEGVQSSWLALGVGLLVVVGLQFGGGALASALAGGGEVGAAAGQWLRVAAFGAPGLLLAAAGNGWLRGVQDTRRPLAFVVGPNLLSAVLCPVLVYPVGMGLIGSAVANVIAQTLSGVLFAAALVTERVALRPRPRVIGQQLVLSRDLLIRGVAFQASFLSATAVAARFGAAAVGAHQIAVQLWFFAALLLDALAIAAQALVGAALGAGDEAAARALARRIGRLGAICGTAFAVLAAAGAGTVPTWFSSDVAVHEQALVAWPWFAAMLPLAGVVFALDGVLIGAGDIRYLRNLTVAGALGGFLPAIWLAHAFDLGLGGIWAGLLLFTVLRLVGVLLRLRTGGWAVTGAVRSEPRSAGARV</sequence>
<dbReference type="PIRSF" id="PIRSF006603">
    <property type="entry name" value="DinF"/>
    <property type="match status" value="1"/>
</dbReference>
<keyword evidence="6 8" id="KW-1133">Transmembrane helix</keyword>
<keyword evidence="4" id="KW-1003">Cell membrane</keyword>
<dbReference type="InterPro" id="IPR002528">
    <property type="entry name" value="MATE_fam"/>
</dbReference>
<evidence type="ECO:0000256" key="1">
    <source>
        <dbReference type="ARBA" id="ARBA00004651"/>
    </source>
</evidence>
<dbReference type="AlphaFoldDB" id="A0A1H6RIF0"/>
<dbReference type="Proteomes" id="UP000198707">
    <property type="component" value="Unassembled WGS sequence"/>
</dbReference>
<protein>
    <submittedName>
        <fullName evidence="9">Putative efflux protein, MATE family</fullName>
    </submittedName>
</protein>
<feature type="transmembrane region" description="Helical" evidence="8">
    <location>
        <begin position="48"/>
        <end position="72"/>
    </location>
</feature>
<feature type="transmembrane region" description="Helical" evidence="8">
    <location>
        <begin position="408"/>
        <end position="426"/>
    </location>
</feature>
<evidence type="ECO:0000256" key="5">
    <source>
        <dbReference type="ARBA" id="ARBA00022692"/>
    </source>
</evidence>
<dbReference type="STRING" id="1144548.SAMN05443287_101263"/>
<evidence type="ECO:0000256" key="6">
    <source>
        <dbReference type="ARBA" id="ARBA00022989"/>
    </source>
</evidence>
<comment type="similarity">
    <text evidence="2">Belongs to the multi antimicrobial extrusion (MATE) (TC 2.A.66.1) family.</text>
</comment>
<feature type="transmembrane region" description="Helical" evidence="8">
    <location>
        <begin position="273"/>
        <end position="299"/>
    </location>
</feature>
<keyword evidence="3" id="KW-0813">Transport</keyword>
<evidence type="ECO:0000256" key="8">
    <source>
        <dbReference type="SAM" id="Phobius"/>
    </source>
</evidence>
<evidence type="ECO:0000256" key="2">
    <source>
        <dbReference type="ARBA" id="ARBA00010199"/>
    </source>
</evidence>
<comment type="subcellular location">
    <subcellularLocation>
        <location evidence="1">Cell membrane</location>
        <topology evidence="1">Multi-pass membrane protein</topology>
    </subcellularLocation>
</comment>
<dbReference type="EMBL" id="FNYV01000001">
    <property type="protein sequence ID" value="SEI55581.1"/>
    <property type="molecule type" value="Genomic_DNA"/>
</dbReference>
<feature type="transmembrane region" description="Helical" evidence="8">
    <location>
        <begin position="136"/>
        <end position="155"/>
    </location>
</feature>
<keyword evidence="7 8" id="KW-0472">Membrane</keyword>
<feature type="transmembrane region" description="Helical" evidence="8">
    <location>
        <begin position="167"/>
        <end position="186"/>
    </location>
</feature>
<dbReference type="OrthoDB" id="5242355at2"/>
<feature type="transmembrane region" description="Helical" evidence="8">
    <location>
        <begin position="383"/>
        <end position="402"/>
    </location>
</feature>
<keyword evidence="5 8" id="KW-0812">Transmembrane</keyword>
<dbReference type="InterPro" id="IPR044644">
    <property type="entry name" value="DinF-like"/>
</dbReference>
<dbReference type="RefSeq" id="WP_092373727.1">
    <property type="nucleotide sequence ID" value="NZ_BOPI01000006.1"/>
</dbReference>
<feature type="transmembrane region" description="Helical" evidence="8">
    <location>
        <begin position="350"/>
        <end position="371"/>
    </location>
</feature>
<dbReference type="NCBIfam" id="TIGR00797">
    <property type="entry name" value="matE"/>
    <property type="match status" value="1"/>
</dbReference>
<accession>A0A1H6RIF0</accession>
<feature type="transmembrane region" description="Helical" evidence="8">
    <location>
        <begin position="311"/>
        <end position="330"/>
    </location>
</feature>
<dbReference type="GO" id="GO:0042910">
    <property type="term" value="F:xenobiotic transmembrane transporter activity"/>
    <property type="evidence" value="ECO:0007669"/>
    <property type="project" value="InterPro"/>
</dbReference>
<organism evidence="9 10">
    <name type="scientific">Micromonospora phaseoli</name>
    <dbReference type="NCBI Taxonomy" id="1144548"/>
    <lineage>
        <taxon>Bacteria</taxon>
        <taxon>Bacillati</taxon>
        <taxon>Actinomycetota</taxon>
        <taxon>Actinomycetes</taxon>
        <taxon>Micromonosporales</taxon>
        <taxon>Micromonosporaceae</taxon>
        <taxon>Micromonospora</taxon>
    </lineage>
</organism>
<reference evidence="10" key="1">
    <citation type="submission" date="2016-10" db="EMBL/GenBank/DDBJ databases">
        <authorList>
            <person name="Varghese N."/>
            <person name="Submissions S."/>
        </authorList>
    </citation>
    <scope>NUCLEOTIDE SEQUENCE [LARGE SCALE GENOMIC DNA]</scope>
    <source>
        <strain evidence="10">CGMCC 4.7038</strain>
    </source>
</reference>